<gene>
    <name evidence="1" type="ORF">H9861_00685</name>
</gene>
<dbReference type="Pfam" id="PF10702">
    <property type="entry name" value="DUF2507"/>
    <property type="match status" value="1"/>
</dbReference>
<dbReference type="InterPro" id="IPR024096">
    <property type="entry name" value="NO_sig/Golgi_transp_ligand-bd"/>
</dbReference>
<name>A0A9D1UVM9_9LACO</name>
<dbReference type="Gene3D" id="3.30.1380.20">
    <property type="entry name" value="Trafficking protein particle complex subunit 3"/>
    <property type="match status" value="1"/>
</dbReference>
<reference evidence="1" key="2">
    <citation type="submission" date="2021-04" db="EMBL/GenBank/DDBJ databases">
        <authorList>
            <person name="Gilroy R."/>
        </authorList>
    </citation>
    <scope>NUCLEOTIDE SEQUENCE</scope>
    <source>
        <strain evidence="1">6627</strain>
    </source>
</reference>
<dbReference type="InterPro" id="IPR019642">
    <property type="entry name" value="DUF2507"/>
</dbReference>
<organism evidence="1 2">
    <name type="scientific">Candidatus Ligilactobacillus excrementigallinarum</name>
    <dbReference type="NCBI Taxonomy" id="2838641"/>
    <lineage>
        <taxon>Bacteria</taxon>
        <taxon>Bacillati</taxon>
        <taxon>Bacillota</taxon>
        <taxon>Bacilli</taxon>
        <taxon>Lactobacillales</taxon>
        <taxon>Lactobacillaceae</taxon>
        <taxon>Ligilactobacillus</taxon>
    </lineage>
</organism>
<sequence length="184" mass="21059">MKADFYNHVLTNKSGTTLGSELLRDILIPSLVGNNEDIMYWSGKLLARKLILASKNDLRLFFQYAGWGQLKLIKSKKDLNVYELSGDPVKMRLKVTEKPDFKLEAGFIAETYQLIDNLVTEAKIDKIDEKDGIITINVHVDNHAPVIAEKPETEPFSMIEFDKLQREAQQVTAEEIDFKDEKEK</sequence>
<dbReference type="SUPFAM" id="SSF111126">
    <property type="entry name" value="Ligand-binding domain in the NO signalling and Golgi transport"/>
    <property type="match status" value="1"/>
</dbReference>
<evidence type="ECO:0000313" key="2">
    <source>
        <dbReference type="Proteomes" id="UP000823963"/>
    </source>
</evidence>
<proteinExistence type="predicted"/>
<protein>
    <submittedName>
        <fullName evidence="1">YslB family protein</fullName>
    </submittedName>
</protein>
<dbReference type="AlphaFoldDB" id="A0A9D1UVM9"/>
<reference evidence="1" key="1">
    <citation type="journal article" date="2021" name="PeerJ">
        <title>Extensive microbial diversity within the chicken gut microbiome revealed by metagenomics and culture.</title>
        <authorList>
            <person name="Gilroy R."/>
            <person name="Ravi A."/>
            <person name="Getino M."/>
            <person name="Pursley I."/>
            <person name="Horton D.L."/>
            <person name="Alikhan N.F."/>
            <person name="Baker D."/>
            <person name="Gharbi K."/>
            <person name="Hall N."/>
            <person name="Watson M."/>
            <person name="Adriaenssens E.M."/>
            <person name="Foster-Nyarko E."/>
            <person name="Jarju S."/>
            <person name="Secka A."/>
            <person name="Antonio M."/>
            <person name="Oren A."/>
            <person name="Chaudhuri R.R."/>
            <person name="La Ragione R."/>
            <person name="Hildebrand F."/>
            <person name="Pallen M.J."/>
        </authorList>
    </citation>
    <scope>NUCLEOTIDE SEQUENCE</scope>
    <source>
        <strain evidence="1">6627</strain>
    </source>
</reference>
<accession>A0A9D1UVM9</accession>
<evidence type="ECO:0000313" key="1">
    <source>
        <dbReference type="EMBL" id="HIX01260.1"/>
    </source>
</evidence>
<comment type="caution">
    <text evidence="1">The sequence shown here is derived from an EMBL/GenBank/DDBJ whole genome shotgun (WGS) entry which is preliminary data.</text>
</comment>
<dbReference type="EMBL" id="DXFP01000006">
    <property type="protein sequence ID" value="HIX01260.1"/>
    <property type="molecule type" value="Genomic_DNA"/>
</dbReference>
<dbReference type="Proteomes" id="UP000823963">
    <property type="component" value="Unassembled WGS sequence"/>
</dbReference>